<dbReference type="PANTHER" id="PTHR30069">
    <property type="entry name" value="TONB-DEPENDENT OUTER MEMBRANE RECEPTOR"/>
    <property type="match status" value="1"/>
</dbReference>
<dbReference type="PROSITE" id="PS52016">
    <property type="entry name" value="TONB_DEPENDENT_REC_3"/>
    <property type="match status" value="1"/>
</dbReference>
<evidence type="ECO:0000256" key="5">
    <source>
        <dbReference type="ARBA" id="ARBA00022729"/>
    </source>
</evidence>
<dbReference type="InterPro" id="IPR012910">
    <property type="entry name" value="Plug_dom"/>
</dbReference>
<reference evidence="10 11" key="1">
    <citation type="journal article" date="2013" name="Stand. Genomic Sci.">
        <title>Genomic Encyclopedia of Type Strains, Phase I: The one thousand microbial genomes (KMG-I) project.</title>
        <authorList>
            <person name="Kyrpides N.C."/>
            <person name="Woyke T."/>
            <person name="Eisen J.A."/>
            <person name="Garrity G."/>
            <person name="Lilburn T.G."/>
            <person name="Beck B.J."/>
            <person name="Whitman W.B."/>
            <person name="Hugenholtz P."/>
            <person name="Klenk H.P."/>
        </authorList>
    </citation>
    <scope>NUCLEOTIDE SEQUENCE [LARGE SCALE GENOMIC DNA]</scope>
    <source>
        <strain evidence="10 11">DSM 13484</strain>
    </source>
</reference>
<evidence type="ECO:0000256" key="2">
    <source>
        <dbReference type="ARBA" id="ARBA00022448"/>
    </source>
</evidence>
<dbReference type="GO" id="GO:0015344">
    <property type="term" value="F:siderophore uptake transmembrane transporter activity"/>
    <property type="evidence" value="ECO:0007669"/>
    <property type="project" value="TreeGrafter"/>
</dbReference>
<protein>
    <submittedName>
        <fullName evidence="10">TonB-linked SusC/RagA family outer membrane protein</fullName>
    </submittedName>
</protein>
<comment type="similarity">
    <text evidence="8">Belongs to the TonB-dependent receptor family.</text>
</comment>
<dbReference type="PANTHER" id="PTHR30069:SF29">
    <property type="entry name" value="HEMOGLOBIN AND HEMOGLOBIN-HAPTOGLOBIN-BINDING PROTEIN 1-RELATED"/>
    <property type="match status" value="1"/>
</dbReference>
<feature type="domain" description="TonB-dependent receptor plug" evidence="9">
    <location>
        <begin position="242"/>
        <end position="369"/>
    </location>
</feature>
<keyword evidence="6 8" id="KW-0472">Membrane</keyword>
<organism evidence="10 11">
    <name type="scientific">Chitinophaga japonensis</name>
    <name type="common">Flexibacter japonensis</name>
    <dbReference type="NCBI Taxonomy" id="104662"/>
    <lineage>
        <taxon>Bacteria</taxon>
        <taxon>Pseudomonadati</taxon>
        <taxon>Bacteroidota</taxon>
        <taxon>Chitinophagia</taxon>
        <taxon>Chitinophagales</taxon>
        <taxon>Chitinophagaceae</taxon>
        <taxon>Chitinophaga</taxon>
    </lineage>
</organism>
<dbReference type="SUPFAM" id="SSF56935">
    <property type="entry name" value="Porins"/>
    <property type="match status" value="1"/>
</dbReference>
<accession>A0A562TGY8</accession>
<evidence type="ECO:0000256" key="7">
    <source>
        <dbReference type="ARBA" id="ARBA00023237"/>
    </source>
</evidence>
<evidence type="ECO:0000259" key="9">
    <source>
        <dbReference type="Pfam" id="PF07715"/>
    </source>
</evidence>
<evidence type="ECO:0000256" key="1">
    <source>
        <dbReference type="ARBA" id="ARBA00004571"/>
    </source>
</evidence>
<comment type="caution">
    <text evidence="10">The sequence shown here is derived from an EMBL/GenBank/DDBJ whole genome shotgun (WGS) entry which is preliminary data.</text>
</comment>
<dbReference type="InterPro" id="IPR039426">
    <property type="entry name" value="TonB-dep_rcpt-like"/>
</dbReference>
<dbReference type="InterPro" id="IPR008969">
    <property type="entry name" value="CarboxyPept-like_regulatory"/>
</dbReference>
<dbReference type="GO" id="GO:0044718">
    <property type="term" value="P:siderophore transmembrane transport"/>
    <property type="evidence" value="ECO:0007669"/>
    <property type="project" value="TreeGrafter"/>
</dbReference>
<dbReference type="NCBIfam" id="TIGR04056">
    <property type="entry name" value="OMP_RagA_SusC"/>
    <property type="match status" value="1"/>
</dbReference>
<dbReference type="Gene3D" id="2.170.130.10">
    <property type="entry name" value="TonB-dependent receptor, plug domain"/>
    <property type="match status" value="1"/>
</dbReference>
<dbReference type="InterPro" id="IPR023996">
    <property type="entry name" value="TonB-dep_OMP_SusC/RagA"/>
</dbReference>
<dbReference type="InterPro" id="IPR036942">
    <property type="entry name" value="Beta-barrel_TonB_sf"/>
</dbReference>
<dbReference type="Gene3D" id="2.40.170.20">
    <property type="entry name" value="TonB-dependent receptor, beta-barrel domain"/>
    <property type="match status" value="1"/>
</dbReference>
<evidence type="ECO:0000256" key="8">
    <source>
        <dbReference type="PROSITE-ProRule" id="PRU01360"/>
    </source>
</evidence>
<keyword evidence="3 8" id="KW-1134">Transmembrane beta strand</keyword>
<name>A0A562TGY8_CHIJA</name>
<dbReference type="OrthoDB" id="9768177at2"/>
<dbReference type="InterPro" id="IPR037066">
    <property type="entry name" value="Plug_dom_sf"/>
</dbReference>
<dbReference type="EMBL" id="VLLG01000002">
    <property type="protein sequence ID" value="TWI92120.1"/>
    <property type="molecule type" value="Genomic_DNA"/>
</dbReference>
<gene>
    <name evidence="10" type="ORF">LX66_1503</name>
</gene>
<evidence type="ECO:0000313" key="10">
    <source>
        <dbReference type="EMBL" id="TWI92120.1"/>
    </source>
</evidence>
<dbReference type="Proteomes" id="UP000316778">
    <property type="component" value="Unassembled WGS sequence"/>
</dbReference>
<evidence type="ECO:0000256" key="6">
    <source>
        <dbReference type="ARBA" id="ARBA00023136"/>
    </source>
</evidence>
<keyword evidence="2 8" id="KW-0813">Transport</keyword>
<keyword evidence="11" id="KW-1185">Reference proteome</keyword>
<comment type="subcellular location">
    <subcellularLocation>
        <location evidence="1 8">Cell outer membrane</location>
        <topology evidence="1 8">Multi-pass membrane protein</topology>
    </subcellularLocation>
</comment>
<keyword evidence="5" id="KW-0732">Signal</keyword>
<keyword evidence="4 8" id="KW-0812">Transmembrane</keyword>
<dbReference type="GO" id="GO:0009279">
    <property type="term" value="C:cell outer membrane"/>
    <property type="evidence" value="ECO:0007669"/>
    <property type="project" value="UniProtKB-SubCell"/>
</dbReference>
<evidence type="ECO:0000256" key="3">
    <source>
        <dbReference type="ARBA" id="ARBA00022452"/>
    </source>
</evidence>
<proteinExistence type="inferred from homology"/>
<evidence type="ECO:0000256" key="4">
    <source>
        <dbReference type="ARBA" id="ARBA00022692"/>
    </source>
</evidence>
<keyword evidence="7 8" id="KW-0998">Cell outer membrane</keyword>
<dbReference type="SUPFAM" id="SSF49464">
    <property type="entry name" value="Carboxypeptidase regulatory domain-like"/>
    <property type="match status" value="1"/>
</dbReference>
<dbReference type="Pfam" id="PF13715">
    <property type="entry name" value="CarbopepD_reg_2"/>
    <property type="match status" value="1"/>
</dbReference>
<dbReference type="NCBIfam" id="TIGR04057">
    <property type="entry name" value="SusC_RagA_signa"/>
    <property type="match status" value="1"/>
</dbReference>
<sequence length="1160" mass="126555">MLRKDQNLFLGLLWCACTFGMGKPVTAQVEKVYASRPTTPFYVSSQGGKSGRATVSLKEGLDRIRKFHNVRIAYREGLLTGKTIPAEMLEKVERMEPEAALKQLLTDQRLEYKRINAQQFSIFSNTSNTDSISNLVSFLRMADKIKGRVVSSKDSSAIPGATVYLKGDPSTATMADGDGNFELTIRDGGKAGPLVLVISSIGFRQQEVIISDPDAPVLVQLEDANKSLSEVVVTALGIRKEKKAVPFAVTEVSGSEFTRAREINVANALSGKVAGVNATSLASGPGSSSRVIIRGNGSLNGDNQPLYVVNGMPIDNTSPGGSPTTGGGGLNVDRGDGIAGINPDDIETISVLKGGPAAALYGSRAANGVILITTKKGKARKGIGVDYNTTLTLETPAVIPDWQYEYGQGDGGVKPATQQQAIDWGRRSFGPPMDGQPYIAFDGLMHPYSPQKDNIKNFYETGTTFINTIAFTGGSESINYRFSLSNTDSKSILPNSSLNKKIANLRVNAWLGKKISIEAVAQYNVENATNRPSAGDAPGNPNWAVYMVANTVDIRQMAPGYDSAGRETQWNETPYASNAYFVVNRFQNNDTKNRFIGQASIKYDVLKNLFVKGTVSRDFFNYDFVGIIPTGTVYTLGAAGSYSSKKVSVAETNAMLTVNYNGRLFNNVGLNVLAGANRRRYNSDETDIDGSQFVIPFFYSYTNLATVTTRPIRNRTGTNSVFGSIDLDYKSIIFLTLTGREDWFSTLSPQNNSIFYPAIGTSFILSDAVQLPAWVSYAKLRASWAQVGGATPDPYILNQTYSSVQGGHLGQPVQQVTTSQDVNLVTNSNLKPLTSTTYEAGLEAQFLNNRLGIDLTFYNRKTTNDIVRTAISRASGYNDALLNVGELNNRGVELLLTGTPVKRGSFSWDVSYNVAYNKNEVVRLAEGLNTIQMAASVGSWAFVHNTVGRPYGIIKGYTMQRNEKGQVIYGSNGYPLKSELVELGQGVPPLTMGLTNTFNYKRLSLELLVDGKFGNKVFSTMDVYATRFGLHKQTLPGREAGLSLDGVDADGNPYPHTIPVSDLRLYYDNLKNYTDLFVQDGSFVKLRQVILSYQLPLDHIWKLKMESASLSFVARNLAILYKQTDNFDPESSYTNGNAQGFEAFGVPRTRSYGFNLMVKF</sequence>
<dbReference type="Pfam" id="PF07715">
    <property type="entry name" value="Plug"/>
    <property type="match status" value="1"/>
</dbReference>
<dbReference type="AlphaFoldDB" id="A0A562TGY8"/>
<dbReference type="PROSITE" id="PS51257">
    <property type="entry name" value="PROKAR_LIPOPROTEIN"/>
    <property type="match status" value="1"/>
</dbReference>
<evidence type="ECO:0000313" key="11">
    <source>
        <dbReference type="Proteomes" id="UP000316778"/>
    </source>
</evidence>
<dbReference type="InterPro" id="IPR023997">
    <property type="entry name" value="TonB-dep_OMP_SusC/RagA_CS"/>
</dbReference>